<organism evidence="8 9">
    <name type="scientific">Huiozyma naganishii (strain ATCC MYA-139 / BCRC 22969 / CBS 8797 / KCTC 17520 / NBRC 10181 / NCYC 3082 / Yp74L-3)</name>
    <name type="common">Yeast</name>
    <name type="synonym">Kazachstania naganishii</name>
    <dbReference type="NCBI Taxonomy" id="1071383"/>
    <lineage>
        <taxon>Eukaryota</taxon>
        <taxon>Fungi</taxon>
        <taxon>Dikarya</taxon>
        <taxon>Ascomycota</taxon>
        <taxon>Saccharomycotina</taxon>
        <taxon>Saccharomycetes</taxon>
        <taxon>Saccharomycetales</taxon>
        <taxon>Saccharomycetaceae</taxon>
        <taxon>Huiozyma</taxon>
    </lineage>
</organism>
<keyword evidence="3 4" id="KW-0653">Protein transport</keyword>
<dbReference type="GO" id="GO:0005934">
    <property type="term" value="C:cellular bud tip"/>
    <property type="evidence" value="ECO:0007669"/>
    <property type="project" value="EnsemblFungi"/>
</dbReference>
<feature type="coiled-coil region" evidence="5">
    <location>
        <begin position="854"/>
        <end position="881"/>
    </location>
</feature>
<dbReference type="OMA" id="WYKAIVT"/>
<keyword evidence="5" id="KW-0175">Coiled coil</keyword>
<dbReference type="PANTHER" id="PTHR14146:SF0">
    <property type="entry name" value="EXOCYST COMPLEX COMPONENT 4"/>
    <property type="match status" value="1"/>
</dbReference>
<feature type="domain" description="Exocyst complex component Sec8 middle helical bundle" evidence="7">
    <location>
        <begin position="309"/>
        <end position="547"/>
    </location>
</feature>
<dbReference type="GO" id="GO:0090522">
    <property type="term" value="P:vesicle tethering involved in exocytosis"/>
    <property type="evidence" value="ECO:0007669"/>
    <property type="project" value="UniProtKB-UniRule"/>
</dbReference>
<dbReference type="eggNOG" id="KOG3691">
    <property type="taxonomic scope" value="Eukaryota"/>
</dbReference>
<evidence type="ECO:0000313" key="9">
    <source>
        <dbReference type="Proteomes" id="UP000006310"/>
    </source>
</evidence>
<dbReference type="GO" id="GO:0006893">
    <property type="term" value="P:Golgi to plasma membrane transport"/>
    <property type="evidence" value="ECO:0007669"/>
    <property type="project" value="EnsemblFungi"/>
</dbReference>
<comment type="similarity">
    <text evidence="4">Belongs to the SEC8 family.</text>
</comment>
<comment type="function">
    <text evidence="4">Component of the exocyst complex involved in the docking of exocytic vesicles with fusion sites on the plasma membrane.</text>
</comment>
<dbReference type="STRING" id="1071383.J7RPA1"/>
<evidence type="ECO:0000313" key="8">
    <source>
        <dbReference type="EMBL" id="CCK71493.1"/>
    </source>
</evidence>
<evidence type="ECO:0000256" key="5">
    <source>
        <dbReference type="SAM" id="Coils"/>
    </source>
</evidence>
<proteinExistence type="inferred from homology"/>
<keyword evidence="2 4" id="KW-0268">Exocytosis</keyword>
<dbReference type="InterPro" id="IPR039682">
    <property type="entry name" value="Sec8/EXOC4"/>
</dbReference>
<dbReference type="GO" id="GO:0006612">
    <property type="term" value="P:protein targeting to membrane"/>
    <property type="evidence" value="ECO:0007669"/>
    <property type="project" value="UniProtKB-UniRule"/>
</dbReference>
<feature type="domain" description="Exocyst complex component Sec8 N-terminal" evidence="6">
    <location>
        <begin position="37"/>
        <end position="177"/>
    </location>
</feature>
<evidence type="ECO:0000256" key="2">
    <source>
        <dbReference type="ARBA" id="ARBA00022483"/>
    </source>
</evidence>
<dbReference type="InterPro" id="IPR048630">
    <property type="entry name" value="Sec8_M"/>
</dbReference>
<evidence type="ECO:0000256" key="4">
    <source>
        <dbReference type="RuleBase" id="RU367079"/>
    </source>
</evidence>
<sequence length="1025" mass="117491">MEHLGVNRGRAGNRRRGLSINSITQGQEKAMNSAIDNLESDISLVRSQWHNVLTGSSNPLELALAFLDDTSVGLQYRYPEFTQLEDKIATHLQEVVNEHSQAFNANVASYSKTVMALTDAQDKTSKVNKNVNKVNELITMEKGALGELNQTSLKYSSLICSLSSIEELLQLPEKIEDNIRKEEYAEILKLIQRGFQLLNQPDMKPIKHLQQVKQQIELQEHTLFENMIQEINSIIYSTNTNVELEFDILKTISISQNGFTSLENYLYNIASIDLPKQSSIINNKLDTFIDSLHNSSAYQDGCLSTSEDTSGYARLFTLFSIIKGINRLPTALSILNERNKQELHNIILTATDKVRTKHPTLLKKQPENADDESFGLSVRDLLSLVIRECFWEIFLKFLLAIQGHRAVFEISNVLQPNVSSYQAYSFDVVWRKLFDEIQILLTRYLTNSNLLKNAHTQDVGSGGVPDLPDRKNLHQIFSLQNNIEDNTEAKHHTNELKSLLKDIFLGFTVTSNMNMDSVYVHDETFEQEEPLIMPSVFNLKMILEPFLFFSQGSSKLLPETLSKDSTPSLVFFNKYMDNHFYPQLKLTMDHLFISKVESNNPFAVELLDETKLIMKSAAEFQKLFFGVIYVSNTSNVFRPQMVDVILNLLTRFYHHNLNIFESLLNNNQKLGKNMITTWLQDEQLLKLEEKIIEGSTEGTVDVETEELFKYCPEFYLKNNRLRRGDFFNEPTFDSLVYLTNTLCWVLSWLPALEQRVDSFDEERPDANSLNANELREKWAFFEYSDEELYSTKMSTTKLLLNNETSAKFCKSVDGLSQLRLKSMALLRFDIRSRCIYSIGKLFMNAREWKLDAGSNELDENISSLISQMKNIENKLNRQLSEKDKDTVFTGIDIANNIAFIKGASGLEILNGNGTKRMIRNINVLQHGTRNMYHETANIALSRALLFYSLIDSDPAMVFNKIEEGLLQFCSVEDLKNILRLQFSEELNRQKHTANTKSAKPVSQLTNRRYEEAMKKLISLGGDLKK</sequence>
<dbReference type="GO" id="GO:0048313">
    <property type="term" value="P:Golgi inheritance"/>
    <property type="evidence" value="ECO:0007669"/>
    <property type="project" value="EnsemblFungi"/>
</dbReference>
<dbReference type="GO" id="GO:0048309">
    <property type="term" value="P:endoplasmic reticulum inheritance"/>
    <property type="evidence" value="ECO:0007669"/>
    <property type="project" value="EnsemblFungi"/>
</dbReference>
<dbReference type="GO" id="GO:0006904">
    <property type="term" value="P:vesicle docking involved in exocytosis"/>
    <property type="evidence" value="ECO:0007669"/>
    <property type="project" value="InterPro"/>
</dbReference>
<reference evidence="9" key="2">
    <citation type="submission" date="2012-08" db="EMBL/GenBank/DDBJ databases">
        <title>Genome sequence of Kazachstania naganishii.</title>
        <authorList>
            <person name="Gordon J.L."/>
            <person name="Armisen D."/>
            <person name="Proux-Wera E."/>
            <person name="OhEigeartaigh S.S."/>
            <person name="Byrne K.P."/>
            <person name="Wolfe K.H."/>
        </authorList>
    </citation>
    <scope>NUCLEOTIDE SEQUENCE [LARGE SCALE GENOMIC DNA]</scope>
    <source>
        <strain evidence="9">ATCC MYA-139 / BCRC 22969 / CBS 8797 / CCRC 22969 / KCTC 17520 / NBRC 10181 / NCYC 3082</strain>
    </source>
</reference>
<evidence type="ECO:0000256" key="1">
    <source>
        <dbReference type="ARBA" id="ARBA00022448"/>
    </source>
</evidence>
<evidence type="ECO:0000256" key="3">
    <source>
        <dbReference type="ARBA" id="ARBA00022927"/>
    </source>
</evidence>
<evidence type="ECO:0000259" key="7">
    <source>
        <dbReference type="Pfam" id="PF20652"/>
    </source>
</evidence>
<accession>J7RPA1</accession>
<dbReference type="GeneID" id="34527225"/>
<name>J7RPA1_HUIN7</name>
<protein>
    <recommendedName>
        <fullName evidence="4">Exocyst complex component Sec8</fullName>
    </recommendedName>
</protein>
<dbReference type="KEGG" id="kng:KNAG_0H00780"/>
<dbReference type="GO" id="GO:0015031">
    <property type="term" value="P:protein transport"/>
    <property type="evidence" value="ECO:0007669"/>
    <property type="project" value="UniProtKB-KW"/>
</dbReference>
<dbReference type="GO" id="GO:0000131">
    <property type="term" value="C:incipient cellular bud site"/>
    <property type="evidence" value="ECO:0007669"/>
    <property type="project" value="EnsemblFungi"/>
</dbReference>
<dbReference type="InterPro" id="IPR007191">
    <property type="entry name" value="Sec8_exocyst_N"/>
</dbReference>
<dbReference type="Pfam" id="PF04048">
    <property type="entry name" value="Sec8_N"/>
    <property type="match status" value="1"/>
</dbReference>
<dbReference type="GO" id="GO:0005935">
    <property type="term" value="C:cellular bud neck"/>
    <property type="evidence" value="ECO:0007669"/>
    <property type="project" value="EnsemblFungi"/>
</dbReference>
<evidence type="ECO:0000259" key="6">
    <source>
        <dbReference type="Pfam" id="PF04048"/>
    </source>
</evidence>
<gene>
    <name evidence="8" type="primary">KNAG0H00780</name>
    <name evidence="8" type="ordered locus">KNAG_0H00780</name>
</gene>
<keyword evidence="1 4" id="KW-0813">Transport</keyword>
<keyword evidence="9" id="KW-1185">Reference proteome</keyword>
<dbReference type="EMBL" id="HE978321">
    <property type="protein sequence ID" value="CCK71493.1"/>
    <property type="molecule type" value="Genomic_DNA"/>
</dbReference>
<dbReference type="Pfam" id="PF20652">
    <property type="entry name" value="Sec8_C"/>
    <property type="match status" value="1"/>
</dbReference>
<dbReference type="HOGENOM" id="CLU_004025_2_0_1"/>
<dbReference type="GO" id="GO:0000145">
    <property type="term" value="C:exocyst"/>
    <property type="evidence" value="ECO:0007669"/>
    <property type="project" value="UniProtKB-UniRule"/>
</dbReference>
<dbReference type="AlphaFoldDB" id="J7RPA1"/>
<dbReference type="PANTHER" id="PTHR14146">
    <property type="entry name" value="EXOCYST COMPLEX COMPONENT 4"/>
    <property type="match status" value="1"/>
</dbReference>
<dbReference type="Proteomes" id="UP000006310">
    <property type="component" value="Chromosome 8"/>
</dbReference>
<dbReference type="RefSeq" id="XP_022465738.1">
    <property type="nucleotide sequence ID" value="XM_022609331.1"/>
</dbReference>
<reference evidence="8 9" key="1">
    <citation type="journal article" date="2011" name="Proc. Natl. Acad. Sci. U.S.A.">
        <title>Evolutionary erosion of yeast sex chromosomes by mating-type switching accidents.</title>
        <authorList>
            <person name="Gordon J.L."/>
            <person name="Armisen D."/>
            <person name="Proux-Wera E."/>
            <person name="Oheigeartaigh S.S."/>
            <person name="Byrne K.P."/>
            <person name="Wolfe K.H."/>
        </authorList>
    </citation>
    <scope>NUCLEOTIDE SEQUENCE [LARGE SCALE GENOMIC DNA]</scope>
    <source>
        <strain evidence="9">ATCC MYA-139 / BCRC 22969 / CBS 8797 / CCRC 22969 / KCTC 17520 / NBRC 10181 / NCYC 3082</strain>
    </source>
</reference>
<dbReference type="OrthoDB" id="272977at2759"/>